<name>A0ABU1JUF8_9PROT</name>
<sequence length="331" mass="34815">MPANPADPHADGARQGERGIALVVVLWTLVMLAMLTLGFSVSSRTEARVAANGAEQTRLRALLRGGVELAVLGLGTADDERGWHADGTAYPAEIDGGRVTVRIRDEAGRIDLNRADADTLQRLITAVMGSPEGAPRLATAILHQRGGEAAPTAARSAPAGQNGPRAAPPTKAIPPARTDPDDPAAGRPFQSREELRRVPGVTRAIADALMPHVTVLSPAAGINPFAADPMVLQALPGVTKAQAEAVVRARREKPPPTPERLAAMLPADDADLLRTAAGPIYAVTVDAVTSRGGRGRVEAVVWIAADSQAFYRILDWREAGFDRPRKGEDPA</sequence>
<dbReference type="InterPro" id="IPR049031">
    <property type="entry name" value="T2SSK_SAM-like_1st"/>
</dbReference>
<dbReference type="Proteomes" id="UP001262410">
    <property type="component" value="Unassembled WGS sequence"/>
</dbReference>
<evidence type="ECO:0000259" key="12">
    <source>
        <dbReference type="Pfam" id="PF21687"/>
    </source>
</evidence>
<keyword evidence="6 11" id="KW-0812">Transmembrane</keyword>
<comment type="subcellular location">
    <subcellularLocation>
        <location evidence="1">Cell inner membrane</location>
    </subcellularLocation>
</comment>
<evidence type="ECO:0000256" key="6">
    <source>
        <dbReference type="ARBA" id="ARBA00022692"/>
    </source>
</evidence>
<evidence type="ECO:0000256" key="4">
    <source>
        <dbReference type="ARBA" id="ARBA00022475"/>
    </source>
</evidence>
<feature type="compositionally biased region" description="Low complexity" evidence="10">
    <location>
        <begin position="149"/>
        <end position="159"/>
    </location>
</feature>
<evidence type="ECO:0000256" key="9">
    <source>
        <dbReference type="ARBA" id="ARBA00023136"/>
    </source>
</evidence>
<dbReference type="SUPFAM" id="SSF158544">
    <property type="entry name" value="GspK insert domain-like"/>
    <property type="match status" value="1"/>
</dbReference>
<dbReference type="InterPro" id="IPR005628">
    <property type="entry name" value="GspK"/>
</dbReference>
<accession>A0ABU1JUF8</accession>
<feature type="transmembrane region" description="Helical" evidence="11">
    <location>
        <begin position="20"/>
        <end position="39"/>
    </location>
</feature>
<evidence type="ECO:0000256" key="2">
    <source>
        <dbReference type="ARBA" id="ARBA00007246"/>
    </source>
</evidence>
<evidence type="ECO:0000256" key="5">
    <source>
        <dbReference type="ARBA" id="ARBA00022519"/>
    </source>
</evidence>
<evidence type="ECO:0000256" key="8">
    <source>
        <dbReference type="ARBA" id="ARBA00022989"/>
    </source>
</evidence>
<feature type="region of interest" description="Disordered" evidence="10">
    <location>
        <begin position="145"/>
        <end position="198"/>
    </location>
</feature>
<evidence type="ECO:0000256" key="3">
    <source>
        <dbReference type="ARBA" id="ARBA00022448"/>
    </source>
</evidence>
<evidence type="ECO:0000313" key="14">
    <source>
        <dbReference type="Proteomes" id="UP001262410"/>
    </source>
</evidence>
<dbReference type="PANTHER" id="PTHR38831">
    <property type="entry name" value="TYPE II SECRETION SYSTEM PROTEIN K"/>
    <property type="match status" value="1"/>
</dbReference>
<keyword evidence="4" id="KW-1003">Cell membrane</keyword>
<comment type="similarity">
    <text evidence="2">Belongs to the GSP K family.</text>
</comment>
<organism evidence="13 14">
    <name type="scientific">Inquilinus ginsengisoli</name>
    <dbReference type="NCBI Taxonomy" id="363840"/>
    <lineage>
        <taxon>Bacteria</taxon>
        <taxon>Pseudomonadati</taxon>
        <taxon>Pseudomonadota</taxon>
        <taxon>Alphaproteobacteria</taxon>
        <taxon>Rhodospirillales</taxon>
        <taxon>Rhodospirillaceae</taxon>
        <taxon>Inquilinus</taxon>
    </lineage>
</organism>
<keyword evidence="8 11" id="KW-1133">Transmembrane helix</keyword>
<reference evidence="13 14" key="1">
    <citation type="submission" date="2023-07" db="EMBL/GenBank/DDBJ databases">
        <title>Sorghum-associated microbial communities from plants grown in Nebraska, USA.</title>
        <authorList>
            <person name="Schachtman D."/>
        </authorList>
    </citation>
    <scope>NUCLEOTIDE SEQUENCE [LARGE SCALE GENOMIC DNA]</scope>
    <source>
        <strain evidence="13 14">584</strain>
    </source>
</reference>
<dbReference type="InterPro" id="IPR038072">
    <property type="entry name" value="GspK_central_sf"/>
</dbReference>
<protein>
    <submittedName>
        <fullName evidence="13">General secretion pathway protein K</fullName>
    </submittedName>
</protein>
<dbReference type="Pfam" id="PF21687">
    <property type="entry name" value="T2SSK_1st"/>
    <property type="match status" value="1"/>
</dbReference>
<dbReference type="EMBL" id="JAVDPW010000008">
    <property type="protein sequence ID" value="MDR6292256.1"/>
    <property type="molecule type" value="Genomic_DNA"/>
</dbReference>
<feature type="domain" description="T2SS protein K first SAM-like" evidence="12">
    <location>
        <begin position="114"/>
        <end position="216"/>
    </location>
</feature>
<proteinExistence type="inferred from homology"/>
<dbReference type="Gene3D" id="1.10.40.60">
    <property type="entry name" value="EpsJ-like"/>
    <property type="match status" value="1"/>
</dbReference>
<evidence type="ECO:0000256" key="7">
    <source>
        <dbReference type="ARBA" id="ARBA00022927"/>
    </source>
</evidence>
<keyword evidence="3" id="KW-0813">Transport</keyword>
<evidence type="ECO:0000256" key="10">
    <source>
        <dbReference type="SAM" id="MobiDB-lite"/>
    </source>
</evidence>
<evidence type="ECO:0000256" key="11">
    <source>
        <dbReference type="SAM" id="Phobius"/>
    </source>
</evidence>
<dbReference type="RefSeq" id="WP_309798203.1">
    <property type="nucleotide sequence ID" value="NZ_JAVDPW010000008.1"/>
</dbReference>
<keyword evidence="5" id="KW-0997">Cell inner membrane</keyword>
<evidence type="ECO:0000256" key="1">
    <source>
        <dbReference type="ARBA" id="ARBA00004533"/>
    </source>
</evidence>
<gene>
    <name evidence="13" type="ORF">E9232_004794</name>
</gene>
<evidence type="ECO:0000313" key="13">
    <source>
        <dbReference type="EMBL" id="MDR6292256.1"/>
    </source>
</evidence>
<keyword evidence="14" id="KW-1185">Reference proteome</keyword>
<dbReference type="PANTHER" id="PTHR38831:SF2">
    <property type="entry name" value="TYPE II SECRETION SYSTEM PROTEIN K"/>
    <property type="match status" value="1"/>
</dbReference>
<keyword evidence="7" id="KW-0653">Protein transport</keyword>
<comment type="caution">
    <text evidence="13">The sequence shown here is derived from an EMBL/GenBank/DDBJ whole genome shotgun (WGS) entry which is preliminary data.</text>
</comment>
<keyword evidence="9 11" id="KW-0472">Membrane</keyword>